<name>A0A2M4D8H3_ANODA</name>
<proteinExistence type="predicted"/>
<evidence type="ECO:0000313" key="1">
    <source>
        <dbReference type="EMBL" id="MBW73801.1"/>
    </source>
</evidence>
<organism evidence="1">
    <name type="scientific">Anopheles darlingi</name>
    <name type="common">Mosquito</name>
    <dbReference type="NCBI Taxonomy" id="43151"/>
    <lineage>
        <taxon>Eukaryota</taxon>
        <taxon>Metazoa</taxon>
        <taxon>Ecdysozoa</taxon>
        <taxon>Arthropoda</taxon>
        <taxon>Hexapoda</taxon>
        <taxon>Insecta</taxon>
        <taxon>Pterygota</taxon>
        <taxon>Neoptera</taxon>
        <taxon>Endopterygota</taxon>
        <taxon>Diptera</taxon>
        <taxon>Nematocera</taxon>
        <taxon>Culicoidea</taxon>
        <taxon>Culicidae</taxon>
        <taxon>Anophelinae</taxon>
        <taxon>Anopheles</taxon>
    </lineage>
</organism>
<protein>
    <submittedName>
        <fullName evidence="1">Putative secreted protein</fullName>
    </submittedName>
</protein>
<accession>A0A2M4D8H3</accession>
<sequence length="82" mass="10023">MDLRLTRQAVFFVSMVRPAFLLHTARTLHRCVFQQLWLFHFHPCYLPSDEQLTPKLYFYSAQFHSLYTIKNTFLLHEFTFHK</sequence>
<dbReference type="AlphaFoldDB" id="A0A2M4D8H3"/>
<reference evidence="1" key="1">
    <citation type="submission" date="2018-01" db="EMBL/GenBank/DDBJ databases">
        <title>An insight into the sialome of Amazonian anophelines.</title>
        <authorList>
            <person name="Ribeiro J.M."/>
            <person name="Scarpassa V."/>
            <person name="Calvo E."/>
        </authorList>
    </citation>
    <scope>NUCLEOTIDE SEQUENCE</scope>
</reference>
<dbReference type="EMBL" id="GGFL01009623">
    <property type="protein sequence ID" value="MBW73801.1"/>
    <property type="molecule type" value="Transcribed_RNA"/>
</dbReference>